<organism evidence="4 5">
    <name type="scientific">Rapidithrix thailandica</name>
    <dbReference type="NCBI Taxonomy" id="413964"/>
    <lineage>
        <taxon>Bacteria</taxon>
        <taxon>Pseudomonadati</taxon>
        <taxon>Bacteroidota</taxon>
        <taxon>Cytophagia</taxon>
        <taxon>Cytophagales</taxon>
        <taxon>Flammeovirgaceae</taxon>
        <taxon>Rapidithrix</taxon>
    </lineage>
</organism>
<protein>
    <submittedName>
        <fullName evidence="4">FecR domain-containing protein</fullName>
    </submittedName>
</protein>
<dbReference type="InterPro" id="IPR012373">
    <property type="entry name" value="Ferrdict_sens_TM"/>
</dbReference>
<dbReference type="AlphaFoldDB" id="A0AAW9SE52"/>
<evidence type="ECO:0000259" key="3">
    <source>
        <dbReference type="Pfam" id="PF16344"/>
    </source>
</evidence>
<evidence type="ECO:0000259" key="2">
    <source>
        <dbReference type="Pfam" id="PF04773"/>
    </source>
</evidence>
<dbReference type="Pfam" id="PF04773">
    <property type="entry name" value="FecR"/>
    <property type="match status" value="1"/>
</dbReference>
<dbReference type="InterPro" id="IPR006860">
    <property type="entry name" value="FecR"/>
</dbReference>
<keyword evidence="1" id="KW-1133">Transmembrane helix</keyword>
<sequence length="331" mass="37794">MHTPDSHLIQKYFLNQCSKPEAKIVLDWFKTEEGKLYLESHLLSDLESASDNQHFIHKPKLTANDLLTKIHNRPQNASKAKKNRHFFYSIAAVITLVMFFSGWLVFKEITEDKWVMAKANYGENKTLLLPDSSMVILNANSTLKYAKDWPTQEARVVQLDGEAYFSVRHTNTDQEFKVLTSNGFYVNVLGTEFNVTSRAQTSRVVLESGKVQLQIRDNGKVNELDMIPGELIEFTRENNVVVKKQVNTHLYTSWKNSEMIFDNTSLSEISQLIKDNYGLTVVVSDPQLLNEHFSGTIPSNDLETLLQGLESLLPVSIRQEQNHIKISSQSQ</sequence>
<keyword evidence="1" id="KW-0812">Transmembrane</keyword>
<reference evidence="4 5" key="1">
    <citation type="submission" date="2024-04" db="EMBL/GenBank/DDBJ databases">
        <title>Novel genus in family Flammeovirgaceae.</title>
        <authorList>
            <person name="Nguyen T.H."/>
            <person name="Vuong T.Q."/>
            <person name="Le H."/>
            <person name="Kim S.-G."/>
        </authorList>
    </citation>
    <scope>NUCLEOTIDE SEQUENCE [LARGE SCALE GENOMIC DNA]</scope>
    <source>
        <strain evidence="4 5">JCM 23209</strain>
    </source>
</reference>
<accession>A0AAW9SE52</accession>
<feature type="transmembrane region" description="Helical" evidence="1">
    <location>
        <begin position="86"/>
        <end position="106"/>
    </location>
</feature>
<dbReference type="Gene3D" id="3.55.50.30">
    <property type="match status" value="1"/>
</dbReference>
<dbReference type="EMBL" id="JBDKWZ010000009">
    <property type="protein sequence ID" value="MEN7549618.1"/>
    <property type="molecule type" value="Genomic_DNA"/>
</dbReference>
<evidence type="ECO:0000313" key="5">
    <source>
        <dbReference type="Proteomes" id="UP001403385"/>
    </source>
</evidence>
<name>A0AAW9SE52_9BACT</name>
<dbReference type="PANTHER" id="PTHR30273">
    <property type="entry name" value="PERIPLASMIC SIGNAL SENSOR AND SIGMA FACTOR ACTIVATOR FECR-RELATED"/>
    <property type="match status" value="1"/>
</dbReference>
<dbReference type="Proteomes" id="UP001403385">
    <property type="component" value="Unassembled WGS sequence"/>
</dbReference>
<dbReference type="Pfam" id="PF16344">
    <property type="entry name" value="FecR_C"/>
    <property type="match status" value="1"/>
</dbReference>
<feature type="domain" description="FecR protein" evidence="2">
    <location>
        <begin position="122"/>
        <end position="212"/>
    </location>
</feature>
<feature type="domain" description="Protein FecR C-terminal" evidence="3">
    <location>
        <begin position="259"/>
        <end position="326"/>
    </location>
</feature>
<keyword evidence="1" id="KW-0472">Membrane</keyword>
<gene>
    <name evidence="4" type="ORF">AAG747_16965</name>
</gene>
<evidence type="ECO:0000256" key="1">
    <source>
        <dbReference type="SAM" id="Phobius"/>
    </source>
</evidence>
<dbReference type="GO" id="GO:0016989">
    <property type="term" value="F:sigma factor antagonist activity"/>
    <property type="evidence" value="ECO:0007669"/>
    <property type="project" value="TreeGrafter"/>
</dbReference>
<proteinExistence type="predicted"/>
<dbReference type="PANTHER" id="PTHR30273:SF2">
    <property type="entry name" value="PROTEIN FECR"/>
    <property type="match status" value="1"/>
</dbReference>
<evidence type="ECO:0000313" key="4">
    <source>
        <dbReference type="EMBL" id="MEN7549618.1"/>
    </source>
</evidence>
<comment type="caution">
    <text evidence="4">The sequence shown here is derived from an EMBL/GenBank/DDBJ whole genome shotgun (WGS) entry which is preliminary data.</text>
</comment>
<dbReference type="InterPro" id="IPR032508">
    <property type="entry name" value="FecR_C"/>
</dbReference>
<dbReference type="RefSeq" id="WP_346822397.1">
    <property type="nucleotide sequence ID" value="NZ_JBDKWZ010000009.1"/>
</dbReference>
<dbReference type="Gene3D" id="2.60.120.1440">
    <property type="match status" value="1"/>
</dbReference>
<keyword evidence="5" id="KW-1185">Reference proteome</keyword>